<evidence type="ECO:0000256" key="5">
    <source>
        <dbReference type="ARBA" id="ARBA00022695"/>
    </source>
</evidence>
<dbReference type="HAMAP" id="MF_01499">
    <property type="entry name" value="DacA"/>
    <property type="match status" value="1"/>
</dbReference>
<name>A0A644VX12_9ZZZZ</name>
<keyword evidence="2" id="KW-1003">Cell membrane</keyword>
<dbReference type="FunFam" id="3.40.1700.10:FF:000002">
    <property type="entry name" value="Diadenylate cyclase"/>
    <property type="match status" value="1"/>
</dbReference>
<dbReference type="InterPro" id="IPR003390">
    <property type="entry name" value="DNA_integrity_scan_DisA_N"/>
</dbReference>
<organism evidence="12">
    <name type="scientific">bioreactor metagenome</name>
    <dbReference type="NCBI Taxonomy" id="1076179"/>
    <lineage>
        <taxon>unclassified sequences</taxon>
        <taxon>metagenomes</taxon>
        <taxon>ecological metagenomes</taxon>
    </lineage>
</organism>
<dbReference type="PROSITE" id="PS51794">
    <property type="entry name" value="DAC"/>
    <property type="match status" value="1"/>
</dbReference>
<dbReference type="PANTHER" id="PTHR34185:SF1">
    <property type="entry name" value="DIADENYLATE CYCLASE"/>
    <property type="match status" value="1"/>
</dbReference>
<keyword evidence="4 10" id="KW-0812">Transmembrane</keyword>
<feature type="transmembrane region" description="Helical" evidence="10">
    <location>
        <begin position="59"/>
        <end position="77"/>
    </location>
</feature>
<dbReference type="GO" id="GO:0106408">
    <property type="term" value="F:diadenylate cyclase activity"/>
    <property type="evidence" value="ECO:0007669"/>
    <property type="project" value="UniProtKB-EC"/>
</dbReference>
<dbReference type="InterPro" id="IPR045585">
    <property type="entry name" value="CdaA_N"/>
</dbReference>
<reference evidence="12" key="1">
    <citation type="submission" date="2019-08" db="EMBL/GenBank/DDBJ databases">
        <authorList>
            <person name="Kucharzyk K."/>
            <person name="Murdoch R.W."/>
            <person name="Higgins S."/>
            <person name="Loffler F."/>
        </authorList>
    </citation>
    <scope>NUCLEOTIDE SEQUENCE</scope>
</reference>
<dbReference type="GO" id="GO:0006171">
    <property type="term" value="P:cAMP biosynthetic process"/>
    <property type="evidence" value="ECO:0007669"/>
    <property type="project" value="InterPro"/>
</dbReference>
<evidence type="ECO:0000256" key="3">
    <source>
        <dbReference type="ARBA" id="ARBA00022679"/>
    </source>
</evidence>
<dbReference type="InterPro" id="IPR036888">
    <property type="entry name" value="DNA_integrity_DisA_N_sf"/>
</dbReference>
<dbReference type="InterPro" id="IPR034701">
    <property type="entry name" value="CdaA"/>
</dbReference>
<protein>
    <submittedName>
        <fullName evidence="12">Diadenylate cyclase</fullName>
        <ecNumber evidence="12">2.7.7.85</ecNumber>
    </submittedName>
</protein>
<evidence type="ECO:0000256" key="4">
    <source>
        <dbReference type="ARBA" id="ARBA00022692"/>
    </source>
</evidence>
<dbReference type="PANTHER" id="PTHR34185">
    <property type="entry name" value="DIADENYLATE CYCLASE"/>
    <property type="match status" value="1"/>
</dbReference>
<dbReference type="InterPro" id="IPR014046">
    <property type="entry name" value="C-di-AMP_synthase"/>
</dbReference>
<evidence type="ECO:0000256" key="1">
    <source>
        <dbReference type="ARBA" id="ARBA00000877"/>
    </source>
</evidence>
<comment type="catalytic activity">
    <reaction evidence="1">
        <text>2 ATP = 3',3'-c-di-AMP + 2 diphosphate</text>
        <dbReference type="Rhea" id="RHEA:35655"/>
        <dbReference type="ChEBI" id="CHEBI:30616"/>
        <dbReference type="ChEBI" id="CHEBI:33019"/>
        <dbReference type="ChEBI" id="CHEBI:71500"/>
        <dbReference type="EC" id="2.7.7.85"/>
    </reaction>
</comment>
<feature type="transmembrane region" description="Helical" evidence="10">
    <location>
        <begin position="6"/>
        <end position="26"/>
    </location>
</feature>
<evidence type="ECO:0000259" key="11">
    <source>
        <dbReference type="PROSITE" id="PS51794"/>
    </source>
</evidence>
<evidence type="ECO:0000256" key="7">
    <source>
        <dbReference type="ARBA" id="ARBA00022840"/>
    </source>
</evidence>
<keyword evidence="6" id="KW-0547">Nucleotide-binding</keyword>
<keyword evidence="8 10" id="KW-1133">Transmembrane helix</keyword>
<dbReference type="EMBL" id="VSSQ01000486">
    <property type="protein sequence ID" value="MPL95898.1"/>
    <property type="molecule type" value="Genomic_DNA"/>
</dbReference>
<dbReference type="NCBIfam" id="TIGR00159">
    <property type="entry name" value="diadenylate cyclase CdaA"/>
    <property type="match status" value="1"/>
</dbReference>
<comment type="caution">
    <text evidence="12">The sequence shown here is derived from an EMBL/GenBank/DDBJ whole genome shotgun (WGS) entry which is preliminary data.</text>
</comment>
<dbReference type="EC" id="2.7.7.85" evidence="12"/>
<keyword evidence="5 12" id="KW-0548">Nucleotidyltransferase</keyword>
<evidence type="ECO:0000256" key="8">
    <source>
        <dbReference type="ARBA" id="ARBA00022989"/>
    </source>
</evidence>
<dbReference type="PIRSF" id="PIRSF004793">
    <property type="entry name" value="UCP004793"/>
    <property type="match status" value="1"/>
</dbReference>
<accession>A0A644VX12</accession>
<proteinExistence type="inferred from homology"/>
<evidence type="ECO:0000313" key="12">
    <source>
        <dbReference type="EMBL" id="MPL95898.1"/>
    </source>
</evidence>
<keyword evidence="7" id="KW-0067">ATP-binding</keyword>
<keyword evidence="3 12" id="KW-0808">Transferase</keyword>
<dbReference type="AlphaFoldDB" id="A0A644VX12"/>
<dbReference type="InterPro" id="IPR050338">
    <property type="entry name" value="DisA"/>
</dbReference>
<evidence type="ECO:0000256" key="2">
    <source>
        <dbReference type="ARBA" id="ARBA00022475"/>
    </source>
</evidence>
<dbReference type="SUPFAM" id="SSF143597">
    <property type="entry name" value="YojJ-like"/>
    <property type="match status" value="1"/>
</dbReference>
<sequence>MGFQIGLKDIIDIVLVAILLYQLFLLLKKSGALNIFLGILSFLIMWYLVSYVFKMELLGGILDRVVSVGAFALIVLFQDEIRRFFSRIGAKRQWAFGNFMKRFFGNGRTESEKTDYNIVQIVLACRSLAKRSMGGLIIIARKNNLDIHAQTGELIDATINSRLIENLFFKNSPLHDGALIINNERIIAASCILPVSKNQQIPKRLGLRHRSALGITEQTDAIAIIVSEETGKISYAINGELTLNVKPEELEMFLSEALYAYK</sequence>
<evidence type="ECO:0000256" key="10">
    <source>
        <dbReference type="SAM" id="Phobius"/>
    </source>
</evidence>
<dbReference type="GO" id="GO:0005524">
    <property type="term" value="F:ATP binding"/>
    <property type="evidence" value="ECO:0007669"/>
    <property type="project" value="UniProtKB-KW"/>
</dbReference>
<feature type="domain" description="DAC" evidence="11">
    <location>
        <begin position="78"/>
        <end position="247"/>
    </location>
</feature>
<dbReference type="Gene3D" id="3.40.1700.10">
    <property type="entry name" value="DNA integrity scanning protein, DisA, N-terminal domain"/>
    <property type="match status" value="1"/>
</dbReference>
<feature type="transmembrane region" description="Helical" evidence="10">
    <location>
        <begin position="33"/>
        <end position="53"/>
    </location>
</feature>
<dbReference type="Pfam" id="PF19293">
    <property type="entry name" value="CdaA_N"/>
    <property type="match status" value="1"/>
</dbReference>
<evidence type="ECO:0000256" key="6">
    <source>
        <dbReference type="ARBA" id="ARBA00022741"/>
    </source>
</evidence>
<evidence type="ECO:0000256" key="9">
    <source>
        <dbReference type="ARBA" id="ARBA00023136"/>
    </source>
</evidence>
<dbReference type="GO" id="GO:0004016">
    <property type="term" value="F:adenylate cyclase activity"/>
    <property type="evidence" value="ECO:0007669"/>
    <property type="project" value="InterPro"/>
</dbReference>
<dbReference type="Pfam" id="PF02457">
    <property type="entry name" value="DAC"/>
    <property type="match status" value="1"/>
</dbReference>
<gene>
    <name evidence="12" type="primary">dacA_2</name>
    <name evidence="12" type="ORF">SDC9_42071</name>
</gene>
<keyword evidence="9 10" id="KW-0472">Membrane</keyword>